<dbReference type="GO" id="GO:0030154">
    <property type="term" value="P:cell differentiation"/>
    <property type="evidence" value="ECO:0007669"/>
    <property type="project" value="UniProtKB-KW"/>
</dbReference>
<dbReference type="GO" id="GO:0101006">
    <property type="term" value="F:protein histidine phosphatase activity"/>
    <property type="evidence" value="ECO:0007669"/>
    <property type="project" value="TreeGrafter"/>
</dbReference>
<dbReference type="Proteomes" id="UP001292094">
    <property type="component" value="Unassembled WGS sequence"/>
</dbReference>
<dbReference type="PANTHER" id="PTHR12258">
    <property type="entry name" value="JANUS-A/JANUS-B"/>
    <property type="match status" value="1"/>
</dbReference>
<evidence type="ECO:0000256" key="5">
    <source>
        <dbReference type="ARBA" id="ARBA00068494"/>
    </source>
</evidence>
<organism evidence="8 9">
    <name type="scientific">Petrolisthes manimaculis</name>
    <dbReference type="NCBI Taxonomy" id="1843537"/>
    <lineage>
        <taxon>Eukaryota</taxon>
        <taxon>Metazoa</taxon>
        <taxon>Ecdysozoa</taxon>
        <taxon>Arthropoda</taxon>
        <taxon>Crustacea</taxon>
        <taxon>Multicrustacea</taxon>
        <taxon>Malacostraca</taxon>
        <taxon>Eumalacostraca</taxon>
        <taxon>Eucarida</taxon>
        <taxon>Decapoda</taxon>
        <taxon>Pleocyemata</taxon>
        <taxon>Anomura</taxon>
        <taxon>Galatheoidea</taxon>
        <taxon>Porcellanidae</taxon>
        <taxon>Petrolisthes</taxon>
    </lineage>
</organism>
<evidence type="ECO:0000256" key="3">
    <source>
        <dbReference type="ARBA" id="ARBA00022782"/>
    </source>
</evidence>
<proteinExistence type="inferred from homology"/>
<accession>A0AAE1UE69</accession>
<dbReference type="EMBL" id="JAWZYT010001114">
    <property type="protein sequence ID" value="KAK4315484.1"/>
    <property type="molecule type" value="Genomic_DNA"/>
</dbReference>
<reference evidence="8" key="1">
    <citation type="submission" date="2023-11" db="EMBL/GenBank/DDBJ databases">
        <title>Genome assemblies of two species of porcelain crab, Petrolisthes cinctipes and Petrolisthes manimaculis (Anomura: Porcellanidae).</title>
        <authorList>
            <person name="Angst P."/>
        </authorList>
    </citation>
    <scope>NUCLEOTIDE SEQUENCE</scope>
    <source>
        <strain evidence="8">PB745_02</strain>
        <tissue evidence="8">Gill</tissue>
    </source>
</reference>
<dbReference type="GO" id="GO:0005829">
    <property type="term" value="C:cytosol"/>
    <property type="evidence" value="ECO:0007669"/>
    <property type="project" value="TreeGrafter"/>
</dbReference>
<evidence type="ECO:0000256" key="2">
    <source>
        <dbReference type="ARBA" id="ARBA00010971"/>
    </source>
</evidence>
<dbReference type="PANTHER" id="PTHR12258:SF5">
    <property type="entry name" value="BCDNA.GH02250-RELATED"/>
    <property type="match status" value="1"/>
</dbReference>
<comment type="caution">
    <text evidence="8">The sequence shown here is derived from an EMBL/GenBank/DDBJ whole genome shotgun (WGS) entry which is preliminary data.</text>
</comment>
<comment type="function">
    <text evidence="1">JanA and janB regulate somatic sex differentiation.</text>
</comment>
<feature type="active site" description="Proton acceptor" evidence="6">
    <location>
        <position position="78"/>
    </location>
</feature>
<evidence type="ECO:0000313" key="8">
    <source>
        <dbReference type="EMBL" id="KAK4315484.1"/>
    </source>
</evidence>
<dbReference type="SUPFAM" id="SSF143724">
    <property type="entry name" value="PHP14-like"/>
    <property type="match status" value="1"/>
</dbReference>
<dbReference type="Pfam" id="PF05005">
    <property type="entry name" value="Ocnus"/>
    <property type="match status" value="1"/>
</dbReference>
<sequence length="151" mass="16903">MVTGIVFRANSALRLLVPTLLKFERSSTTMATSPLDQLTDVDIDIGVYKYILIKVHHETNGKEMHKYIVRGCSSAEYHGDIYDQVAPAIESKKMDCECVGGGRIRHEPDKKSILVYGYSQGYGKADHGITVELLKKKYSDYASITYSNDGY</sequence>
<gene>
    <name evidence="8" type="ORF">Pmani_013399</name>
</gene>
<evidence type="ECO:0000256" key="7">
    <source>
        <dbReference type="PIRSR" id="PIRSR607702-2"/>
    </source>
</evidence>
<dbReference type="InterPro" id="IPR038596">
    <property type="entry name" value="Janus_sf"/>
</dbReference>
<dbReference type="AlphaFoldDB" id="A0AAE1UE69"/>
<keyword evidence="4" id="KW-0726">Sexual differentiation</keyword>
<evidence type="ECO:0000256" key="1">
    <source>
        <dbReference type="ARBA" id="ARBA00002508"/>
    </source>
</evidence>
<dbReference type="FunFam" id="3.50.20.20:FF:000001">
    <property type="entry name" value="14 kDa phosphohistidine phosphatase"/>
    <property type="match status" value="1"/>
</dbReference>
<name>A0AAE1UE69_9EUCA</name>
<evidence type="ECO:0000256" key="4">
    <source>
        <dbReference type="ARBA" id="ARBA00022928"/>
    </source>
</evidence>
<keyword evidence="3" id="KW-0221">Differentiation</keyword>
<protein>
    <recommendedName>
        <fullName evidence="5">Sex-regulated protein janus-A</fullName>
    </recommendedName>
</protein>
<evidence type="ECO:0000313" key="9">
    <source>
        <dbReference type="Proteomes" id="UP001292094"/>
    </source>
</evidence>
<dbReference type="Gene3D" id="3.50.20.20">
    <property type="entry name" value="Janus/Ocnus"/>
    <property type="match status" value="1"/>
</dbReference>
<keyword evidence="9" id="KW-1185">Reference proteome</keyword>
<evidence type="ECO:0000256" key="6">
    <source>
        <dbReference type="PIRSR" id="PIRSR607702-1"/>
    </source>
</evidence>
<comment type="similarity">
    <text evidence="2">Belongs to the janus family.</text>
</comment>
<feature type="binding site" evidence="7">
    <location>
        <position position="49"/>
    </location>
    <ligand>
        <name>substrate</name>
    </ligand>
</feature>
<dbReference type="GO" id="GO:0007548">
    <property type="term" value="P:sex differentiation"/>
    <property type="evidence" value="ECO:0007669"/>
    <property type="project" value="UniProtKB-KW"/>
</dbReference>
<dbReference type="InterPro" id="IPR007702">
    <property type="entry name" value="Janus"/>
</dbReference>